<protein>
    <submittedName>
        <fullName evidence="1">Uncharacterized protein</fullName>
    </submittedName>
</protein>
<evidence type="ECO:0000313" key="2">
    <source>
        <dbReference type="Proteomes" id="UP000028547"/>
    </source>
</evidence>
<evidence type="ECO:0000313" key="1">
    <source>
        <dbReference type="EMBL" id="KFA89833.1"/>
    </source>
</evidence>
<comment type="caution">
    <text evidence="1">The sequence shown here is derived from an EMBL/GenBank/DDBJ whole genome shotgun (WGS) entry which is preliminary data.</text>
</comment>
<reference evidence="1 2" key="1">
    <citation type="submission" date="2014-07" db="EMBL/GenBank/DDBJ databases">
        <title>Draft Genome Sequence of Gephyronic Acid Producer, Cystobacter violaceus Strain Cb vi76.</title>
        <authorList>
            <person name="Stevens D.C."/>
            <person name="Young J."/>
            <person name="Carmichael R."/>
            <person name="Tan J."/>
            <person name="Taylor R.E."/>
        </authorList>
    </citation>
    <scope>NUCLEOTIDE SEQUENCE [LARGE SCALE GENOMIC DNA]</scope>
    <source>
        <strain evidence="1 2">Cb vi76</strain>
    </source>
</reference>
<name>A0A084SMZ8_9BACT</name>
<proteinExistence type="predicted"/>
<dbReference type="EMBL" id="JPMI01000232">
    <property type="protein sequence ID" value="KFA89833.1"/>
    <property type="molecule type" value="Genomic_DNA"/>
</dbReference>
<organism evidence="1 2">
    <name type="scientific">Archangium violaceum Cb vi76</name>
    <dbReference type="NCBI Taxonomy" id="1406225"/>
    <lineage>
        <taxon>Bacteria</taxon>
        <taxon>Pseudomonadati</taxon>
        <taxon>Myxococcota</taxon>
        <taxon>Myxococcia</taxon>
        <taxon>Myxococcales</taxon>
        <taxon>Cystobacterineae</taxon>
        <taxon>Archangiaceae</taxon>
        <taxon>Archangium</taxon>
    </lineage>
</organism>
<dbReference type="RefSeq" id="WP_043403859.1">
    <property type="nucleotide sequence ID" value="NZ_JPMI01000232.1"/>
</dbReference>
<accession>A0A084SMZ8</accession>
<sequence length="71" mass="7633">MTGTTEKNMGDAVSEFTLPDGCMLCGGAVTIRSTPGNGAHSYCAHCHWLSRTRLRMRKEGLEIAYATQAVA</sequence>
<gene>
    <name evidence="1" type="ORF">Q664_32335</name>
</gene>
<dbReference type="Proteomes" id="UP000028547">
    <property type="component" value="Unassembled WGS sequence"/>
</dbReference>
<dbReference type="AlphaFoldDB" id="A0A084SMZ8"/>